<feature type="transmembrane region" description="Helical" evidence="1">
    <location>
        <begin position="78"/>
        <end position="98"/>
    </location>
</feature>
<keyword evidence="1" id="KW-0812">Transmembrane</keyword>
<dbReference type="EMBL" id="LBYB01000009">
    <property type="protein sequence ID" value="KKR41583.1"/>
    <property type="molecule type" value="Genomic_DNA"/>
</dbReference>
<dbReference type="AlphaFoldDB" id="A0A0G0QN85"/>
<dbReference type="InterPro" id="IPR043993">
    <property type="entry name" value="T4SS_pilin"/>
</dbReference>
<evidence type="ECO:0000313" key="2">
    <source>
        <dbReference type="EMBL" id="KKR41583.1"/>
    </source>
</evidence>
<organism evidence="2 3">
    <name type="scientific">Candidatus Daviesbacteria bacterium GW2011_GWC2_40_12</name>
    <dbReference type="NCBI Taxonomy" id="1618431"/>
    <lineage>
        <taxon>Bacteria</taxon>
        <taxon>Candidatus Daviesiibacteriota</taxon>
    </lineage>
</organism>
<dbReference type="Pfam" id="PF18895">
    <property type="entry name" value="T4SS_pilin"/>
    <property type="match status" value="1"/>
</dbReference>
<protein>
    <submittedName>
        <fullName evidence="2">Uncharacterized protein</fullName>
    </submittedName>
</protein>
<gene>
    <name evidence="2" type="ORF">UT77_C0009G0041</name>
</gene>
<evidence type="ECO:0000313" key="3">
    <source>
        <dbReference type="Proteomes" id="UP000034881"/>
    </source>
</evidence>
<keyword evidence="1" id="KW-1133">Transmembrane helix</keyword>
<proteinExistence type="predicted"/>
<name>A0A0G0QN85_9BACT</name>
<keyword evidence="1" id="KW-0472">Membrane</keyword>
<reference evidence="2 3" key="1">
    <citation type="journal article" date="2015" name="Nature">
        <title>rRNA introns, odd ribosomes, and small enigmatic genomes across a large radiation of phyla.</title>
        <authorList>
            <person name="Brown C.T."/>
            <person name="Hug L.A."/>
            <person name="Thomas B.C."/>
            <person name="Sharon I."/>
            <person name="Castelle C.J."/>
            <person name="Singh A."/>
            <person name="Wilkins M.J."/>
            <person name="Williams K.H."/>
            <person name="Banfield J.F."/>
        </authorList>
    </citation>
    <scope>NUCLEOTIDE SEQUENCE [LARGE SCALE GENOMIC DNA]</scope>
</reference>
<evidence type="ECO:0000256" key="1">
    <source>
        <dbReference type="SAM" id="Phobius"/>
    </source>
</evidence>
<comment type="caution">
    <text evidence="2">The sequence shown here is derived from an EMBL/GenBank/DDBJ whole genome shotgun (WGS) entry which is preliminary data.</text>
</comment>
<sequence>MPASSLAIEPGLPCDPQAAKNECEKDQDGFSYSCQRVKTQFLCERDIFGTVDPPPVLNPFLKKDSTGSGAISDFLSRLIVLIYSIAGIVLLFMILWGALEWMLSGGDKEKIASARGRIFNAIIGIILFAIAFAIIRVIGQFTGFTFFKGQNDVVIVSTGYDSTSQSSYVLCSNGRKLFTPRKDNAVCTE</sequence>
<dbReference type="Proteomes" id="UP000034881">
    <property type="component" value="Unassembled WGS sequence"/>
</dbReference>
<feature type="transmembrane region" description="Helical" evidence="1">
    <location>
        <begin position="118"/>
        <end position="138"/>
    </location>
</feature>
<accession>A0A0G0QN85</accession>